<dbReference type="PANTHER" id="PTHR48098">
    <property type="entry name" value="ENTEROCHELIN ESTERASE-RELATED"/>
    <property type="match status" value="1"/>
</dbReference>
<comment type="caution">
    <text evidence="6">The sequence shown here is derived from an EMBL/GenBank/DDBJ whole genome shotgun (WGS) entry which is preliminary data.</text>
</comment>
<dbReference type="Gene3D" id="3.40.50.1820">
    <property type="entry name" value="alpha/beta hydrolase"/>
    <property type="match status" value="1"/>
</dbReference>
<dbReference type="STRING" id="1724.GCA_001044175_00184"/>
<dbReference type="Pfam" id="PF11806">
    <property type="entry name" value="Enterochelin_N"/>
    <property type="match status" value="1"/>
</dbReference>
<evidence type="ECO:0000256" key="3">
    <source>
        <dbReference type="ARBA" id="ARBA00022801"/>
    </source>
</evidence>
<dbReference type="InterPro" id="IPR029058">
    <property type="entry name" value="AB_hydrolase_fold"/>
</dbReference>
<protein>
    <submittedName>
        <fullName evidence="6">Uncharacterized protein DUF3327</fullName>
    </submittedName>
</protein>
<evidence type="ECO:0000313" key="6">
    <source>
        <dbReference type="EMBL" id="PFG27040.1"/>
    </source>
</evidence>
<feature type="domain" description="Enterochelin esterase N-terminal" evidence="5">
    <location>
        <begin position="37"/>
        <end position="95"/>
    </location>
</feature>
<evidence type="ECO:0000256" key="1">
    <source>
        <dbReference type="ARBA" id="ARBA00004496"/>
    </source>
</evidence>
<keyword evidence="2" id="KW-0963">Cytoplasm</keyword>
<proteinExistence type="inferred from homology"/>
<dbReference type="PANTHER" id="PTHR48098:SF3">
    <property type="entry name" value="IRON(III) ENTEROBACTIN ESTERASE"/>
    <property type="match status" value="1"/>
</dbReference>
<dbReference type="Proteomes" id="UP000221653">
    <property type="component" value="Unassembled WGS sequence"/>
</dbReference>
<dbReference type="Pfam" id="PF00756">
    <property type="entry name" value="Esterase"/>
    <property type="match status" value="1"/>
</dbReference>
<keyword evidence="3" id="KW-0378">Hydrolase</keyword>
<name>A0A2A9DM88_9CORY</name>
<reference evidence="6 7" key="1">
    <citation type="submission" date="2017-10" db="EMBL/GenBank/DDBJ databases">
        <title>Sequencing the genomes of 1000 actinobacteria strains.</title>
        <authorList>
            <person name="Klenk H.-P."/>
        </authorList>
    </citation>
    <scope>NUCLEOTIDE SEQUENCE [LARGE SCALE GENOMIC DNA]</scope>
    <source>
        <strain evidence="6 7">DSM 20688</strain>
    </source>
</reference>
<evidence type="ECO:0000259" key="5">
    <source>
        <dbReference type="Pfam" id="PF11806"/>
    </source>
</evidence>
<dbReference type="RefSeq" id="WP_098388651.1">
    <property type="nucleotide sequence ID" value="NZ_LS483464.1"/>
</dbReference>
<dbReference type="GO" id="GO:0005737">
    <property type="term" value="C:cytoplasm"/>
    <property type="evidence" value="ECO:0007669"/>
    <property type="project" value="UniProtKB-SubCell"/>
</dbReference>
<comment type="subcellular location">
    <subcellularLocation>
        <location evidence="1">Cytoplasm</location>
    </subcellularLocation>
</comment>
<keyword evidence="7" id="KW-1185">Reference proteome</keyword>
<dbReference type="InterPro" id="IPR014756">
    <property type="entry name" value="Ig_E-set"/>
</dbReference>
<accession>A0A2A9DM88</accession>
<dbReference type="GO" id="GO:0005506">
    <property type="term" value="F:iron ion binding"/>
    <property type="evidence" value="ECO:0007669"/>
    <property type="project" value="InterPro"/>
</dbReference>
<dbReference type="InterPro" id="IPR000801">
    <property type="entry name" value="Esterase-like"/>
</dbReference>
<evidence type="ECO:0000313" key="7">
    <source>
        <dbReference type="Proteomes" id="UP000221653"/>
    </source>
</evidence>
<dbReference type="SUPFAM" id="SSF81296">
    <property type="entry name" value="E set domains"/>
    <property type="match status" value="1"/>
</dbReference>
<dbReference type="Gene3D" id="2.60.40.10">
    <property type="entry name" value="Immunoglobulins"/>
    <property type="match status" value="1"/>
</dbReference>
<dbReference type="GO" id="GO:0005975">
    <property type="term" value="P:carbohydrate metabolic process"/>
    <property type="evidence" value="ECO:0007669"/>
    <property type="project" value="UniProtKB-ARBA"/>
</dbReference>
<dbReference type="InterPro" id="IPR021764">
    <property type="entry name" value="Enterochelin_esterase_N"/>
</dbReference>
<gene>
    <name evidence="6" type="ORF">ATK06_0086</name>
</gene>
<dbReference type="InterPro" id="IPR050583">
    <property type="entry name" value="Mycobacterial_A85_antigen"/>
</dbReference>
<dbReference type="OrthoDB" id="9775130at2"/>
<evidence type="ECO:0000256" key="4">
    <source>
        <dbReference type="ARBA" id="ARBA00024201"/>
    </source>
</evidence>
<dbReference type="AlphaFoldDB" id="A0A2A9DM88"/>
<dbReference type="InterPro" id="IPR013783">
    <property type="entry name" value="Ig-like_fold"/>
</dbReference>
<evidence type="ECO:0000256" key="2">
    <source>
        <dbReference type="ARBA" id="ARBA00022490"/>
    </source>
</evidence>
<sequence>MFFTDAQLCAAPGCASEMWSRAREKGLPLYDPATMRATFLWESDTAPEAVHVFINRVTDKARFNDGFMHHVPGTRLWARTLELPPTLKVSYGFAEFAAREEAVPRPPKNDVYHRFYDPHSALPPLIDSGSGTGLSTFYGQLAGDSPWHHVVDFPDVSIETDTVANHQVKAYVPESARVALLLFDGETWFPRLHLPEVFAQLGLPVAIFTVFNKDTADRRHSLGANSEFLSAMLEWVHSRAAGSPVWVAGQSLGGLSTLTAVAECGEQVSAALAQSPSMWWVPGGKASPADLSAPGMPWLSRRYAEIPAGGCRVTLQVGDHEDLSIPRVAQLHGIMKARGWDTTFSVPAGGHDWTWWRDELVAWVRGELIALEG</sequence>
<dbReference type="GO" id="GO:0006826">
    <property type="term" value="P:iron ion transport"/>
    <property type="evidence" value="ECO:0007669"/>
    <property type="project" value="InterPro"/>
</dbReference>
<dbReference type="GO" id="GO:0008849">
    <property type="term" value="F:enterochelin esterase activity"/>
    <property type="evidence" value="ECO:0007669"/>
    <property type="project" value="InterPro"/>
</dbReference>
<dbReference type="SUPFAM" id="SSF53474">
    <property type="entry name" value="alpha/beta-Hydrolases"/>
    <property type="match status" value="1"/>
</dbReference>
<dbReference type="EMBL" id="PDJF01000001">
    <property type="protein sequence ID" value="PFG27040.1"/>
    <property type="molecule type" value="Genomic_DNA"/>
</dbReference>
<organism evidence="6 7">
    <name type="scientific">Corynebacterium renale</name>
    <dbReference type="NCBI Taxonomy" id="1724"/>
    <lineage>
        <taxon>Bacteria</taxon>
        <taxon>Bacillati</taxon>
        <taxon>Actinomycetota</taxon>
        <taxon>Actinomycetes</taxon>
        <taxon>Mycobacteriales</taxon>
        <taxon>Corynebacteriaceae</taxon>
        <taxon>Corynebacterium</taxon>
    </lineage>
</organism>
<comment type="similarity">
    <text evidence="4">Belongs to the Fes family.</text>
</comment>